<dbReference type="Gene3D" id="1.10.357.10">
    <property type="entry name" value="Tetracycline Repressor, domain 2"/>
    <property type="match status" value="1"/>
</dbReference>
<protein>
    <submittedName>
        <fullName evidence="6">TetR family transcriptional regulator</fullName>
    </submittedName>
</protein>
<keyword evidence="7" id="KW-1185">Reference proteome</keyword>
<name>K6ZIJ9_9ALTE</name>
<evidence type="ECO:0000259" key="5">
    <source>
        <dbReference type="PROSITE" id="PS50977"/>
    </source>
</evidence>
<evidence type="ECO:0000256" key="2">
    <source>
        <dbReference type="ARBA" id="ARBA00023125"/>
    </source>
</evidence>
<dbReference type="EMBL" id="BAEQ01000054">
    <property type="protein sequence ID" value="GAC30192.1"/>
    <property type="molecule type" value="Genomic_DNA"/>
</dbReference>
<feature type="domain" description="HTH tetR-type" evidence="5">
    <location>
        <begin position="8"/>
        <end position="68"/>
    </location>
</feature>
<dbReference type="Proteomes" id="UP000006251">
    <property type="component" value="Unassembled WGS sequence"/>
</dbReference>
<keyword evidence="3" id="KW-0804">Transcription</keyword>
<gene>
    <name evidence="6" type="ORF">GPAL_3344</name>
</gene>
<dbReference type="PRINTS" id="PR00455">
    <property type="entry name" value="HTHTETR"/>
</dbReference>
<evidence type="ECO:0000256" key="3">
    <source>
        <dbReference type="ARBA" id="ARBA00023163"/>
    </source>
</evidence>
<comment type="caution">
    <text evidence="6">The sequence shown here is derived from an EMBL/GenBank/DDBJ whole genome shotgun (WGS) entry which is preliminary data.</text>
</comment>
<dbReference type="AlphaFoldDB" id="K6ZIJ9"/>
<evidence type="ECO:0000256" key="4">
    <source>
        <dbReference type="PROSITE-ProRule" id="PRU00335"/>
    </source>
</evidence>
<dbReference type="InterPro" id="IPR009057">
    <property type="entry name" value="Homeodomain-like_sf"/>
</dbReference>
<dbReference type="PROSITE" id="PS01081">
    <property type="entry name" value="HTH_TETR_1"/>
    <property type="match status" value="1"/>
</dbReference>
<dbReference type="Pfam" id="PF00440">
    <property type="entry name" value="TetR_N"/>
    <property type="match status" value="1"/>
</dbReference>
<dbReference type="STRING" id="1121922.GCA_000428905_03619"/>
<proteinExistence type="predicted"/>
<dbReference type="SUPFAM" id="SSF46689">
    <property type="entry name" value="Homeodomain-like"/>
    <property type="match status" value="1"/>
</dbReference>
<evidence type="ECO:0000313" key="6">
    <source>
        <dbReference type="EMBL" id="GAC30192.1"/>
    </source>
</evidence>
<evidence type="ECO:0000313" key="7">
    <source>
        <dbReference type="Proteomes" id="UP000006251"/>
    </source>
</evidence>
<dbReference type="InterPro" id="IPR023772">
    <property type="entry name" value="DNA-bd_HTH_TetR-type_CS"/>
</dbReference>
<dbReference type="OrthoDB" id="270177at2"/>
<dbReference type="GO" id="GO:0003677">
    <property type="term" value="F:DNA binding"/>
    <property type="evidence" value="ECO:0007669"/>
    <property type="project" value="UniProtKB-UniRule"/>
</dbReference>
<feature type="DNA-binding region" description="H-T-H motif" evidence="4">
    <location>
        <begin position="31"/>
        <end position="50"/>
    </location>
</feature>
<reference evidence="7" key="1">
    <citation type="journal article" date="2014" name="Environ. Microbiol.">
        <title>Comparative genomics of the marine bacterial genus Glaciecola reveals the high degree of genomic diversity and genomic characteristic for cold adaptation.</title>
        <authorList>
            <person name="Qin Q.L."/>
            <person name="Xie B.B."/>
            <person name="Yu Y."/>
            <person name="Shu Y.L."/>
            <person name="Rong J.C."/>
            <person name="Zhang Y.J."/>
            <person name="Zhao D.L."/>
            <person name="Chen X.L."/>
            <person name="Zhang X.Y."/>
            <person name="Chen B."/>
            <person name="Zhou B.C."/>
            <person name="Zhang Y.Z."/>
        </authorList>
    </citation>
    <scope>NUCLEOTIDE SEQUENCE [LARGE SCALE GENOMIC DNA]</scope>
    <source>
        <strain evidence="7">ACAM 615</strain>
    </source>
</reference>
<dbReference type="RefSeq" id="WP_006013997.1">
    <property type="nucleotide sequence ID" value="NZ_AUAV01000024.1"/>
</dbReference>
<sequence>MASGRRREFDYELALNAAMYVFWQKGYSGTSMSDLIERMNINKPSIYRAFGNKEDLFIKATERYLEIKMKPHMALLFEEGATLKGRFKKHMMSIVDMQCSTPDAKGCYLVLCQSELISGGIPMQAELLLKSAEAIPTKCYADIFSNDPEAILLGLSQNAQSNSLCLYTMLKGTAAMARSGALRAELEYSVDSILAGIGLD</sequence>
<organism evidence="6 7">
    <name type="scientific">Brumicola pallidula DSM 14239 = ACAM 615</name>
    <dbReference type="NCBI Taxonomy" id="1121922"/>
    <lineage>
        <taxon>Bacteria</taxon>
        <taxon>Pseudomonadati</taxon>
        <taxon>Pseudomonadota</taxon>
        <taxon>Gammaproteobacteria</taxon>
        <taxon>Alteromonadales</taxon>
        <taxon>Alteromonadaceae</taxon>
        <taxon>Brumicola</taxon>
    </lineage>
</organism>
<evidence type="ECO:0000256" key="1">
    <source>
        <dbReference type="ARBA" id="ARBA00023015"/>
    </source>
</evidence>
<dbReference type="InterPro" id="IPR001647">
    <property type="entry name" value="HTH_TetR"/>
</dbReference>
<dbReference type="PANTHER" id="PTHR47506:SF1">
    <property type="entry name" value="HTH-TYPE TRANSCRIPTIONAL REGULATOR YJDC"/>
    <property type="match status" value="1"/>
</dbReference>
<dbReference type="Gene3D" id="1.10.10.60">
    <property type="entry name" value="Homeodomain-like"/>
    <property type="match status" value="1"/>
</dbReference>
<accession>K6ZIJ9</accession>
<dbReference type="PANTHER" id="PTHR47506">
    <property type="entry name" value="TRANSCRIPTIONAL REGULATORY PROTEIN"/>
    <property type="match status" value="1"/>
</dbReference>
<keyword evidence="2 4" id="KW-0238">DNA-binding</keyword>
<dbReference type="PROSITE" id="PS50977">
    <property type="entry name" value="HTH_TETR_2"/>
    <property type="match status" value="1"/>
</dbReference>
<keyword evidence="1" id="KW-0805">Transcription regulation</keyword>